<dbReference type="EMBL" id="JBHSHC010000092">
    <property type="protein sequence ID" value="MFC4767863.1"/>
    <property type="molecule type" value="Genomic_DNA"/>
</dbReference>
<comment type="similarity">
    <text evidence="4 12">Belongs to the DHPS family.</text>
</comment>
<keyword evidence="10 12" id="KW-0289">Folate biosynthesis</keyword>
<evidence type="ECO:0000256" key="2">
    <source>
        <dbReference type="ARBA" id="ARBA00001946"/>
    </source>
</evidence>
<organism evidence="14 15">
    <name type="scientific">Effusibacillus consociatus</name>
    <dbReference type="NCBI Taxonomy" id="1117041"/>
    <lineage>
        <taxon>Bacteria</taxon>
        <taxon>Bacillati</taxon>
        <taxon>Bacillota</taxon>
        <taxon>Bacilli</taxon>
        <taxon>Bacillales</taxon>
        <taxon>Alicyclobacillaceae</taxon>
        <taxon>Effusibacillus</taxon>
    </lineage>
</organism>
<keyword evidence="7 12" id="KW-0808">Transferase</keyword>
<feature type="domain" description="Pterin-binding" evidence="13">
    <location>
        <begin position="26"/>
        <end position="272"/>
    </location>
</feature>
<evidence type="ECO:0000313" key="14">
    <source>
        <dbReference type="EMBL" id="MFC4767863.1"/>
    </source>
</evidence>
<dbReference type="InterPro" id="IPR000489">
    <property type="entry name" value="Pterin-binding_dom"/>
</dbReference>
<dbReference type="RefSeq" id="WP_380025784.1">
    <property type="nucleotide sequence ID" value="NZ_JBHSHC010000092.1"/>
</dbReference>
<keyword evidence="9 12" id="KW-0460">Magnesium</keyword>
<dbReference type="PROSITE" id="PS00792">
    <property type="entry name" value="DHPS_1"/>
    <property type="match status" value="1"/>
</dbReference>
<evidence type="ECO:0000256" key="6">
    <source>
        <dbReference type="ARBA" id="ARBA00016919"/>
    </source>
</evidence>
<dbReference type="PROSITE" id="PS50972">
    <property type="entry name" value="PTERIN_BINDING"/>
    <property type="match status" value="1"/>
</dbReference>
<evidence type="ECO:0000256" key="11">
    <source>
        <dbReference type="ARBA" id="ARBA00030193"/>
    </source>
</evidence>
<comment type="caution">
    <text evidence="14">The sequence shown here is derived from an EMBL/GenBank/DDBJ whole genome shotgun (WGS) entry which is preliminary data.</text>
</comment>
<dbReference type="Proteomes" id="UP001596002">
    <property type="component" value="Unassembled WGS sequence"/>
</dbReference>
<gene>
    <name evidence="14" type="primary">folP</name>
    <name evidence="14" type="ORF">ACFO8Q_10910</name>
</gene>
<dbReference type="InterPro" id="IPR006390">
    <property type="entry name" value="DHP_synth_dom"/>
</dbReference>
<comment type="pathway">
    <text evidence="3 12">Cofactor biosynthesis; tetrahydrofolate biosynthesis; 7,8-dihydrofolate from 2-amino-4-hydroxy-6-hydroxymethyl-7,8-dihydropteridine diphosphate and 4-aminobenzoate: step 1/2.</text>
</comment>
<dbReference type="EC" id="2.5.1.15" evidence="5 12"/>
<name>A0ABV9Q265_9BACL</name>
<accession>A0ABV9Q265</accession>
<keyword evidence="15" id="KW-1185">Reference proteome</keyword>
<dbReference type="SUPFAM" id="SSF51717">
    <property type="entry name" value="Dihydropteroate synthetase-like"/>
    <property type="match status" value="1"/>
</dbReference>
<evidence type="ECO:0000256" key="5">
    <source>
        <dbReference type="ARBA" id="ARBA00012458"/>
    </source>
</evidence>
<evidence type="ECO:0000256" key="7">
    <source>
        <dbReference type="ARBA" id="ARBA00022679"/>
    </source>
</evidence>
<evidence type="ECO:0000259" key="13">
    <source>
        <dbReference type="PROSITE" id="PS50972"/>
    </source>
</evidence>
<evidence type="ECO:0000256" key="1">
    <source>
        <dbReference type="ARBA" id="ARBA00000012"/>
    </source>
</evidence>
<keyword evidence="8 12" id="KW-0479">Metal-binding</keyword>
<dbReference type="InterPro" id="IPR011005">
    <property type="entry name" value="Dihydropteroate_synth-like_sf"/>
</dbReference>
<dbReference type="NCBIfam" id="TIGR01496">
    <property type="entry name" value="DHPS"/>
    <property type="match status" value="1"/>
</dbReference>
<proteinExistence type="inferred from homology"/>
<comment type="catalytic activity">
    <reaction evidence="1">
        <text>(7,8-dihydropterin-6-yl)methyl diphosphate + 4-aminobenzoate = 7,8-dihydropteroate + diphosphate</text>
        <dbReference type="Rhea" id="RHEA:19949"/>
        <dbReference type="ChEBI" id="CHEBI:17836"/>
        <dbReference type="ChEBI" id="CHEBI:17839"/>
        <dbReference type="ChEBI" id="CHEBI:33019"/>
        <dbReference type="ChEBI" id="CHEBI:72950"/>
        <dbReference type="EC" id="2.5.1.15"/>
    </reaction>
</comment>
<evidence type="ECO:0000256" key="9">
    <source>
        <dbReference type="ARBA" id="ARBA00022842"/>
    </source>
</evidence>
<dbReference type="Gene3D" id="3.20.20.20">
    <property type="entry name" value="Dihydropteroate synthase-like"/>
    <property type="match status" value="1"/>
</dbReference>
<evidence type="ECO:0000256" key="10">
    <source>
        <dbReference type="ARBA" id="ARBA00022909"/>
    </source>
</evidence>
<dbReference type="GO" id="GO:0004156">
    <property type="term" value="F:dihydropteroate synthase activity"/>
    <property type="evidence" value="ECO:0007669"/>
    <property type="project" value="UniProtKB-EC"/>
</dbReference>
<dbReference type="Pfam" id="PF00809">
    <property type="entry name" value="Pterin_bind"/>
    <property type="match status" value="1"/>
</dbReference>
<evidence type="ECO:0000256" key="8">
    <source>
        <dbReference type="ARBA" id="ARBA00022723"/>
    </source>
</evidence>
<dbReference type="InterPro" id="IPR045031">
    <property type="entry name" value="DHP_synth-like"/>
</dbReference>
<dbReference type="PANTHER" id="PTHR20941:SF1">
    <property type="entry name" value="FOLIC ACID SYNTHESIS PROTEIN FOL1"/>
    <property type="match status" value="1"/>
</dbReference>
<evidence type="ECO:0000256" key="12">
    <source>
        <dbReference type="RuleBase" id="RU361205"/>
    </source>
</evidence>
<comment type="cofactor">
    <cofactor evidence="2 12">
        <name>Mg(2+)</name>
        <dbReference type="ChEBI" id="CHEBI:18420"/>
    </cofactor>
</comment>
<dbReference type="CDD" id="cd00739">
    <property type="entry name" value="DHPS"/>
    <property type="match status" value="1"/>
</dbReference>
<comment type="function">
    <text evidence="12">Catalyzes the condensation of para-aminobenzoate (pABA) with 6-hydroxymethyl-7,8-dihydropterin diphosphate (DHPt-PP) to form 7,8-dihydropteroate (H2Pte), the immediate precursor of folate derivatives.</text>
</comment>
<dbReference type="PROSITE" id="PS00793">
    <property type="entry name" value="DHPS_2"/>
    <property type="match status" value="1"/>
</dbReference>
<evidence type="ECO:0000256" key="4">
    <source>
        <dbReference type="ARBA" id="ARBA00009503"/>
    </source>
</evidence>
<dbReference type="PANTHER" id="PTHR20941">
    <property type="entry name" value="FOLATE SYNTHESIS PROTEINS"/>
    <property type="match status" value="1"/>
</dbReference>
<sequence>MEFNRSMKKEQIIQCGPYQLPIGKRTLVMGIVNVTPDSFFDGGRYFDIEAAVRHAQQLVEDGADILDIGGESTRPGHAAVDAEEEAMRVLPVIEELVKRVQVPISIDTYKASVAKAAVEAGAHIVNDVWGFKQDPDMARVCAQLDVPVILMHNRTEPFASDVMNGVLRETRECVELAHAAGVKDEKIILDPGIGFGKTYEDNLLVLRNLADFCRLGYPVLLGTSRKSVIGNTLNLPVNERVEGTAATVSLGIAQGVHIVRVHDVKQMKRVAVMSDALVR</sequence>
<reference evidence="15" key="1">
    <citation type="journal article" date="2019" name="Int. J. Syst. Evol. Microbiol.">
        <title>The Global Catalogue of Microorganisms (GCM) 10K type strain sequencing project: providing services to taxonomists for standard genome sequencing and annotation.</title>
        <authorList>
            <consortium name="The Broad Institute Genomics Platform"/>
            <consortium name="The Broad Institute Genome Sequencing Center for Infectious Disease"/>
            <person name="Wu L."/>
            <person name="Ma J."/>
        </authorList>
    </citation>
    <scope>NUCLEOTIDE SEQUENCE [LARGE SCALE GENOMIC DNA]</scope>
    <source>
        <strain evidence="15">WYCCWR 12678</strain>
    </source>
</reference>
<evidence type="ECO:0000313" key="15">
    <source>
        <dbReference type="Proteomes" id="UP001596002"/>
    </source>
</evidence>
<protein>
    <recommendedName>
        <fullName evidence="6 12">Dihydropteroate synthase</fullName>
        <shortName evidence="12">DHPS</shortName>
        <ecNumber evidence="5 12">2.5.1.15</ecNumber>
    </recommendedName>
    <alternativeName>
        <fullName evidence="11 12">Dihydropteroate pyrophosphorylase</fullName>
    </alternativeName>
</protein>
<evidence type="ECO:0000256" key="3">
    <source>
        <dbReference type="ARBA" id="ARBA00004763"/>
    </source>
</evidence>